<evidence type="ECO:0000313" key="2">
    <source>
        <dbReference type="Proteomes" id="UP000008320"/>
    </source>
</evidence>
<keyword evidence="2" id="KW-1185">Reference proteome</keyword>
<dbReference type="AlphaFoldDB" id="Q2GGG7"/>
<proteinExistence type="predicted"/>
<name>Q2GGG7_EHRCR</name>
<dbReference type="Proteomes" id="UP000008320">
    <property type="component" value="Chromosome"/>
</dbReference>
<gene>
    <name evidence="1" type="ordered locus">ECH_0658</name>
</gene>
<organism evidence="1 2">
    <name type="scientific">Ehrlichia chaffeensis (strain ATCC CRL-10679 / Arkansas)</name>
    <dbReference type="NCBI Taxonomy" id="205920"/>
    <lineage>
        <taxon>Bacteria</taxon>
        <taxon>Pseudomonadati</taxon>
        <taxon>Pseudomonadota</taxon>
        <taxon>Alphaproteobacteria</taxon>
        <taxon>Rickettsiales</taxon>
        <taxon>Anaplasmataceae</taxon>
        <taxon>Ehrlichia</taxon>
    </lineage>
</organism>
<evidence type="ECO:0000313" key="1">
    <source>
        <dbReference type="EMBL" id="ABD44976.1"/>
    </source>
</evidence>
<protein>
    <submittedName>
        <fullName evidence="1">Uncharacterized protein</fullName>
    </submittedName>
</protein>
<accession>Q2GGG7</accession>
<reference evidence="1 2" key="1">
    <citation type="journal article" date="2006" name="PLoS Genet.">
        <title>Comparative genomics of emerging human ehrlichiosis agents.</title>
        <authorList>
            <person name="Dunning Hotopp J.C."/>
            <person name="Lin M."/>
            <person name="Madupu R."/>
            <person name="Crabtree J."/>
            <person name="Angiuoli S.V."/>
            <person name="Eisen J.A."/>
            <person name="Seshadri R."/>
            <person name="Ren Q."/>
            <person name="Wu M."/>
            <person name="Utterback T.R."/>
            <person name="Smith S."/>
            <person name="Lewis M."/>
            <person name="Khouri H."/>
            <person name="Zhang C."/>
            <person name="Niu H."/>
            <person name="Lin Q."/>
            <person name="Ohashi N."/>
            <person name="Zhi N."/>
            <person name="Nelson W."/>
            <person name="Brinkac L.M."/>
            <person name="Dodson R.J."/>
            <person name="Rosovitz M.J."/>
            <person name="Sundaram J."/>
            <person name="Daugherty S.C."/>
            <person name="Davidsen T."/>
            <person name="Durkin A.S."/>
            <person name="Gwinn M."/>
            <person name="Haft D.H."/>
            <person name="Selengut J.D."/>
            <person name="Sullivan S.A."/>
            <person name="Zafar N."/>
            <person name="Zhou L."/>
            <person name="Benahmed F."/>
            <person name="Forberger H."/>
            <person name="Halpin R."/>
            <person name="Mulligan S."/>
            <person name="Robinson J."/>
            <person name="White O."/>
            <person name="Rikihisa Y."/>
            <person name="Tettelin H."/>
        </authorList>
    </citation>
    <scope>NUCLEOTIDE SEQUENCE [LARGE SCALE GENOMIC DNA]</scope>
    <source>
        <strain evidence="2">ATCC CRL-10679 / Arkansas</strain>
    </source>
</reference>
<dbReference type="KEGG" id="ech:ECH_0658"/>
<dbReference type="EMBL" id="CP000236">
    <property type="protein sequence ID" value="ABD44976.1"/>
    <property type="molecule type" value="Genomic_DNA"/>
</dbReference>
<dbReference type="STRING" id="205920.ECH_0658"/>
<dbReference type="HOGENOM" id="CLU_3308865_0_0_5"/>
<sequence>MLHKSLFAVVRSFCHSNINIVFDVLYIPDLVLRKQFIYVFIGRFCITI</sequence>